<dbReference type="Gene3D" id="1.10.10.10">
    <property type="entry name" value="Winged helix-like DNA-binding domain superfamily/Winged helix DNA-binding domain"/>
    <property type="match status" value="1"/>
</dbReference>
<evidence type="ECO:0000313" key="2">
    <source>
        <dbReference type="EMBL" id="HIV23953.1"/>
    </source>
</evidence>
<dbReference type="InterPro" id="IPR000944">
    <property type="entry name" value="Tscrpt_reg_Rrf2"/>
</dbReference>
<dbReference type="GO" id="GO:0003677">
    <property type="term" value="F:DNA binding"/>
    <property type="evidence" value="ECO:0007669"/>
    <property type="project" value="UniProtKB-KW"/>
</dbReference>
<dbReference type="InterPro" id="IPR036390">
    <property type="entry name" value="WH_DNA-bd_sf"/>
</dbReference>
<accession>A0A9D1T9G5</accession>
<protein>
    <submittedName>
        <fullName evidence="2">Rrf2 family transcriptional regulator</fullName>
    </submittedName>
</protein>
<evidence type="ECO:0000256" key="1">
    <source>
        <dbReference type="ARBA" id="ARBA00023125"/>
    </source>
</evidence>
<organism evidence="2 3">
    <name type="scientific">Candidatus Merdiplasma excrementigallinarum</name>
    <dbReference type="NCBI Taxonomy" id="2840864"/>
    <lineage>
        <taxon>Bacteria</taxon>
        <taxon>Bacillati</taxon>
        <taxon>Bacillota</taxon>
        <taxon>Clostridia</taxon>
        <taxon>Lachnospirales</taxon>
        <taxon>Lachnospiraceae</taxon>
        <taxon>Lachnospiraceae incertae sedis</taxon>
        <taxon>Candidatus Merdiplasma</taxon>
    </lineage>
</organism>
<dbReference type="AlphaFoldDB" id="A0A9D1T9G5"/>
<dbReference type="Proteomes" id="UP000886889">
    <property type="component" value="Unassembled WGS sequence"/>
</dbReference>
<dbReference type="PROSITE" id="PS51197">
    <property type="entry name" value="HTH_RRF2_2"/>
    <property type="match status" value="1"/>
</dbReference>
<keyword evidence="1" id="KW-0238">DNA-binding</keyword>
<dbReference type="PANTHER" id="PTHR33221">
    <property type="entry name" value="WINGED HELIX-TURN-HELIX TRANSCRIPTIONAL REGULATOR, RRF2 FAMILY"/>
    <property type="match status" value="1"/>
</dbReference>
<dbReference type="NCBIfam" id="TIGR00738">
    <property type="entry name" value="rrf2_super"/>
    <property type="match status" value="1"/>
</dbReference>
<reference evidence="2" key="1">
    <citation type="submission" date="2020-10" db="EMBL/GenBank/DDBJ databases">
        <authorList>
            <person name="Gilroy R."/>
        </authorList>
    </citation>
    <scope>NUCLEOTIDE SEQUENCE</scope>
    <source>
        <strain evidence="2">ChiBcec6-7307</strain>
    </source>
</reference>
<comment type="caution">
    <text evidence="2">The sequence shown here is derived from an EMBL/GenBank/DDBJ whole genome shotgun (WGS) entry which is preliminary data.</text>
</comment>
<dbReference type="SUPFAM" id="SSF46785">
    <property type="entry name" value="Winged helix' DNA-binding domain"/>
    <property type="match status" value="1"/>
</dbReference>
<dbReference type="PANTHER" id="PTHR33221:SF5">
    <property type="entry name" value="HTH-TYPE TRANSCRIPTIONAL REGULATOR ISCR"/>
    <property type="match status" value="1"/>
</dbReference>
<reference evidence="2" key="2">
    <citation type="journal article" date="2021" name="PeerJ">
        <title>Extensive microbial diversity within the chicken gut microbiome revealed by metagenomics and culture.</title>
        <authorList>
            <person name="Gilroy R."/>
            <person name="Ravi A."/>
            <person name="Getino M."/>
            <person name="Pursley I."/>
            <person name="Horton D.L."/>
            <person name="Alikhan N.F."/>
            <person name="Baker D."/>
            <person name="Gharbi K."/>
            <person name="Hall N."/>
            <person name="Watson M."/>
            <person name="Adriaenssens E.M."/>
            <person name="Foster-Nyarko E."/>
            <person name="Jarju S."/>
            <person name="Secka A."/>
            <person name="Antonio M."/>
            <person name="Oren A."/>
            <person name="Chaudhuri R.R."/>
            <person name="La Ragione R."/>
            <person name="Hildebrand F."/>
            <person name="Pallen M.J."/>
        </authorList>
    </citation>
    <scope>NUCLEOTIDE SEQUENCE</scope>
    <source>
        <strain evidence="2">ChiBcec6-7307</strain>
    </source>
</reference>
<dbReference type="InterPro" id="IPR036388">
    <property type="entry name" value="WH-like_DNA-bd_sf"/>
</dbReference>
<dbReference type="EMBL" id="DVOS01000070">
    <property type="protein sequence ID" value="HIV23953.1"/>
    <property type="molecule type" value="Genomic_DNA"/>
</dbReference>
<evidence type="ECO:0000313" key="3">
    <source>
        <dbReference type="Proteomes" id="UP000886889"/>
    </source>
</evidence>
<proteinExistence type="predicted"/>
<dbReference type="Pfam" id="PF02082">
    <property type="entry name" value="Rrf2"/>
    <property type="match status" value="1"/>
</dbReference>
<gene>
    <name evidence="2" type="ORF">IAC80_08470</name>
</gene>
<sequence length="135" mass="15357">MVVSTRGRYALRVMLDLAQMGEGDYIPMKNIAERQGISLKYLERILPALARNHLIEGMHGKGGGYRLCRSPKDYRIGEILRLTEGDFAPVACLEKDKPPCSRSGECRTLPMWKELGRIIEQYFDGITLEDLLKEN</sequence>
<name>A0A9D1T9G5_9FIRM</name>
<dbReference type="GO" id="GO:0005829">
    <property type="term" value="C:cytosol"/>
    <property type="evidence" value="ECO:0007669"/>
    <property type="project" value="TreeGrafter"/>
</dbReference>
<dbReference type="GO" id="GO:0003700">
    <property type="term" value="F:DNA-binding transcription factor activity"/>
    <property type="evidence" value="ECO:0007669"/>
    <property type="project" value="TreeGrafter"/>
</dbReference>